<evidence type="ECO:0000313" key="1">
    <source>
        <dbReference type="EMBL" id="KIK41536.1"/>
    </source>
</evidence>
<keyword evidence="2" id="KW-1185">Reference proteome</keyword>
<evidence type="ECO:0000313" key="2">
    <source>
        <dbReference type="Proteomes" id="UP000054485"/>
    </source>
</evidence>
<dbReference type="AlphaFoldDB" id="A0A0D0AI84"/>
<protein>
    <submittedName>
        <fullName evidence="1">Uncharacterized protein</fullName>
    </submittedName>
</protein>
<organism evidence="1 2">
    <name type="scientific">Suillus luteus UH-Slu-Lm8-n1</name>
    <dbReference type="NCBI Taxonomy" id="930992"/>
    <lineage>
        <taxon>Eukaryota</taxon>
        <taxon>Fungi</taxon>
        <taxon>Dikarya</taxon>
        <taxon>Basidiomycota</taxon>
        <taxon>Agaricomycotina</taxon>
        <taxon>Agaricomycetes</taxon>
        <taxon>Agaricomycetidae</taxon>
        <taxon>Boletales</taxon>
        <taxon>Suillineae</taxon>
        <taxon>Suillaceae</taxon>
        <taxon>Suillus</taxon>
    </lineage>
</organism>
<reference evidence="1 2" key="1">
    <citation type="submission" date="2014-04" db="EMBL/GenBank/DDBJ databases">
        <authorList>
            <consortium name="DOE Joint Genome Institute"/>
            <person name="Kuo A."/>
            <person name="Ruytinx J."/>
            <person name="Rineau F."/>
            <person name="Colpaert J."/>
            <person name="Kohler A."/>
            <person name="Nagy L.G."/>
            <person name="Floudas D."/>
            <person name="Copeland A."/>
            <person name="Barry K.W."/>
            <person name="Cichocki N."/>
            <person name="Veneault-Fourrey C."/>
            <person name="LaButti K."/>
            <person name="Lindquist E.A."/>
            <person name="Lipzen A."/>
            <person name="Lundell T."/>
            <person name="Morin E."/>
            <person name="Murat C."/>
            <person name="Sun H."/>
            <person name="Tunlid A."/>
            <person name="Henrissat B."/>
            <person name="Grigoriev I.V."/>
            <person name="Hibbett D.S."/>
            <person name="Martin F."/>
            <person name="Nordberg H.P."/>
            <person name="Cantor M.N."/>
            <person name="Hua S.X."/>
        </authorList>
    </citation>
    <scope>NUCLEOTIDE SEQUENCE [LARGE SCALE GENOMIC DNA]</scope>
    <source>
        <strain evidence="1 2">UH-Slu-Lm8-n1</strain>
    </source>
</reference>
<sequence>MCNTVITLSTDTGEVSLQPRLHELPFHDRHVTAALCYQSPNLWTQSRPYIKQRLCLWCVLAPYARTPQDVRPIYSQSVIVWRYGPLPPSCNVPEL</sequence>
<dbReference type="InParanoid" id="A0A0D0AI84"/>
<name>A0A0D0AI84_9AGAM</name>
<dbReference type="HOGENOM" id="CLU_2374182_0_0_1"/>
<dbReference type="EMBL" id="KN835265">
    <property type="protein sequence ID" value="KIK41536.1"/>
    <property type="molecule type" value="Genomic_DNA"/>
</dbReference>
<accession>A0A0D0AI84</accession>
<dbReference type="Proteomes" id="UP000054485">
    <property type="component" value="Unassembled WGS sequence"/>
</dbReference>
<gene>
    <name evidence="1" type="ORF">CY34DRAFT_199656</name>
</gene>
<reference evidence="2" key="2">
    <citation type="submission" date="2015-01" db="EMBL/GenBank/DDBJ databases">
        <title>Evolutionary Origins and Diversification of the Mycorrhizal Mutualists.</title>
        <authorList>
            <consortium name="DOE Joint Genome Institute"/>
            <consortium name="Mycorrhizal Genomics Consortium"/>
            <person name="Kohler A."/>
            <person name="Kuo A."/>
            <person name="Nagy L.G."/>
            <person name="Floudas D."/>
            <person name="Copeland A."/>
            <person name="Barry K.W."/>
            <person name="Cichocki N."/>
            <person name="Veneault-Fourrey C."/>
            <person name="LaButti K."/>
            <person name="Lindquist E.A."/>
            <person name="Lipzen A."/>
            <person name="Lundell T."/>
            <person name="Morin E."/>
            <person name="Murat C."/>
            <person name="Riley R."/>
            <person name="Ohm R."/>
            <person name="Sun H."/>
            <person name="Tunlid A."/>
            <person name="Henrissat B."/>
            <person name="Grigoriev I.V."/>
            <person name="Hibbett D.S."/>
            <person name="Martin F."/>
        </authorList>
    </citation>
    <scope>NUCLEOTIDE SEQUENCE [LARGE SCALE GENOMIC DNA]</scope>
    <source>
        <strain evidence="2">UH-Slu-Lm8-n1</strain>
    </source>
</reference>
<proteinExistence type="predicted"/>